<protein>
    <recommendedName>
        <fullName evidence="2">Apple domain-containing protein</fullName>
    </recommendedName>
</protein>
<dbReference type="InterPro" id="IPR003609">
    <property type="entry name" value="Pan_app"/>
</dbReference>
<dbReference type="AlphaFoldDB" id="R7V825"/>
<keyword evidence="5" id="KW-1185">Reference proteome</keyword>
<reference evidence="3 5" key="2">
    <citation type="journal article" date="2013" name="Nature">
        <title>Insights into bilaterian evolution from three spiralian genomes.</title>
        <authorList>
            <person name="Simakov O."/>
            <person name="Marletaz F."/>
            <person name="Cho S.J."/>
            <person name="Edsinger-Gonzales E."/>
            <person name="Havlak P."/>
            <person name="Hellsten U."/>
            <person name="Kuo D.H."/>
            <person name="Larsson T."/>
            <person name="Lv J."/>
            <person name="Arendt D."/>
            <person name="Savage R."/>
            <person name="Osoegawa K."/>
            <person name="de Jong P."/>
            <person name="Grimwood J."/>
            <person name="Chapman J.A."/>
            <person name="Shapiro H."/>
            <person name="Aerts A."/>
            <person name="Otillar R.P."/>
            <person name="Terry A.Y."/>
            <person name="Boore J.L."/>
            <person name="Grigoriev I.V."/>
            <person name="Lindberg D.R."/>
            <person name="Seaver E.C."/>
            <person name="Weisblat D.A."/>
            <person name="Putnam N.H."/>
            <person name="Rokhsar D.S."/>
        </authorList>
    </citation>
    <scope>NUCLEOTIDE SEQUENCE</scope>
    <source>
        <strain evidence="3 5">I ESC-2004</strain>
    </source>
</reference>
<feature type="signal peptide" evidence="1">
    <location>
        <begin position="1"/>
        <end position="20"/>
    </location>
</feature>
<evidence type="ECO:0000256" key="1">
    <source>
        <dbReference type="SAM" id="SignalP"/>
    </source>
</evidence>
<name>R7V825_CAPTE</name>
<reference evidence="4" key="3">
    <citation type="submission" date="2015-06" db="UniProtKB">
        <authorList>
            <consortium name="EnsemblMetazoa"/>
        </authorList>
    </citation>
    <scope>IDENTIFICATION</scope>
</reference>
<reference evidence="5" key="1">
    <citation type="submission" date="2012-12" db="EMBL/GenBank/DDBJ databases">
        <authorList>
            <person name="Hellsten U."/>
            <person name="Grimwood J."/>
            <person name="Chapman J.A."/>
            <person name="Shapiro H."/>
            <person name="Aerts A."/>
            <person name="Otillar R.P."/>
            <person name="Terry A.Y."/>
            <person name="Boore J.L."/>
            <person name="Simakov O."/>
            <person name="Marletaz F."/>
            <person name="Cho S.-J."/>
            <person name="Edsinger-Gonzales E."/>
            <person name="Havlak P."/>
            <person name="Kuo D.-H."/>
            <person name="Larsson T."/>
            <person name="Lv J."/>
            <person name="Arendt D."/>
            <person name="Savage R."/>
            <person name="Osoegawa K."/>
            <person name="de Jong P."/>
            <person name="Lindberg D.R."/>
            <person name="Seaver E.C."/>
            <person name="Weisblat D.A."/>
            <person name="Putnam N.H."/>
            <person name="Grigoriev I.V."/>
            <person name="Rokhsar D.S."/>
        </authorList>
    </citation>
    <scope>NUCLEOTIDE SEQUENCE</scope>
    <source>
        <strain evidence="5">I ESC-2004</strain>
    </source>
</reference>
<keyword evidence="1" id="KW-0732">Signal</keyword>
<dbReference type="Pfam" id="PF00024">
    <property type="entry name" value="PAN_1"/>
    <property type="match status" value="1"/>
</dbReference>
<feature type="chain" id="PRO_5008788787" description="Apple domain-containing protein" evidence="1">
    <location>
        <begin position="21"/>
        <end position="189"/>
    </location>
</feature>
<dbReference type="Proteomes" id="UP000014760">
    <property type="component" value="Unassembled WGS sequence"/>
</dbReference>
<gene>
    <name evidence="3" type="ORF">CAPTEDRAFT_196774</name>
</gene>
<dbReference type="HOGENOM" id="CLU_114670_0_0_1"/>
<dbReference type="EnsemblMetazoa" id="CapteT196774">
    <property type="protein sequence ID" value="CapteP196774"/>
    <property type="gene ID" value="CapteG196774"/>
</dbReference>
<evidence type="ECO:0000259" key="2">
    <source>
        <dbReference type="Pfam" id="PF00024"/>
    </source>
</evidence>
<feature type="domain" description="Apple" evidence="2">
    <location>
        <begin position="126"/>
        <end position="187"/>
    </location>
</feature>
<sequence>MRVIGLLLFAIIVCEIRCEAINNEIFHKVQGSYFSTNHSLSVETFRSQLQCVLLCQRQKCCLSVLIRQETEGFSCRTLDSFIPINALVHDAMGSYVYKTDPSAAAAFTWKDPVNHMAILKFNIGRITGVNDVNLCLKKCIANPYCMSIEFVVFESKPKTCLMNGISSKAAGSAYQNYTFAKFQEKTCIV</sequence>
<evidence type="ECO:0000313" key="3">
    <source>
        <dbReference type="EMBL" id="ELU15018.1"/>
    </source>
</evidence>
<accession>R7V825</accession>
<organism evidence="3">
    <name type="scientific">Capitella teleta</name>
    <name type="common">Polychaete worm</name>
    <dbReference type="NCBI Taxonomy" id="283909"/>
    <lineage>
        <taxon>Eukaryota</taxon>
        <taxon>Metazoa</taxon>
        <taxon>Spiralia</taxon>
        <taxon>Lophotrochozoa</taxon>
        <taxon>Annelida</taxon>
        <taxon>Polychaeta</taxon>
        <taxon>Sedentaria</taxon>
        <taxon>Scolecida</taxon>
        <taxon>Capitellidae</taxon>
        <taxon>Capitella</taxon>
    </lineage>
</organism>
<proteinExistence type="predicted"/>
<evidence type="ECO:0000313" key="5">
    <source>
        <dbReference type="Proteomes" id="UP000014760"/>
    </source>
</evidence>
<dbReference type="EMBL" id="KB294104">
    <property type="protein sequence ID" value="ELU15018.1"/>
    <property type="molecule type" value="Genomic_DNA"/>
</dbReference>
<dbReference type="EMBL" id="AMQN01018241">
    <property type="status" value="NOT_ANNOTATED_CDS"/>
    <property type="molecule type" value="Genomic_DNA"/>
</dbReference>
<evidence type="ECO:0000313" key="4">
    <source>
        <dbReference type="EnsemblMetazoa" id="CapteP196774"/>
    </source>
</evidence>